<reference evidence="2 3" key="1">
    <citation type="journal article" date="2011" name="Stand. Genomic Sci.">
        <title>Complete genome sequence of Arthrobacter phenanthrenivorans type strain (Sphe3).</title>
        <authorList>
            <person name="Kallimanis A."/>
            <person name="Labutti K.M."/>
            <person name="Lapidus A."/>
            <person name="Clum A."/>
            <person name="Lykidis A."/>
            <person name="Mavromatis K."/>
            <person name="Pagani I."/>
            <person name="Liolios K."/>
            <person name="Ivanova N."/>
            <person name="Goodwin L."/>
            <person name="Pitluck S."/>
            <person name="Chen A."/>
            <person name="Palaniappan K."/>
            <person name="Markowitz V."/>
            <person name="Bristow J."/>
            <person name="Velentzas A.D."/>
            <person name="Perisynakis A."/>
            <person name="Ouzounis C.C."/>
            <person name="Kyrpides N.C."/>
            <person name="Koukkou A.I."/>
            <person name="Drainas C."/>
        </authorList>
    </citation>
    <scope>NUCLEOTIDE SEQUENCE [LARGE SCALE GENOMIC DNA]</scope>
    <source>
        <strain evidence="3">DSM 18606 / JCM 16027 / LMG 23796 / Sphe3</strain>
    </source>
</reference>
<feature type="transmembrane region" description="Helical" evidence="1">
    <location>
        <begin position="59"/>
        <end position="77"/>
    </location>
</feature>
<evidence type="ECO:0000313" key="2">
    <source>
        <dbReference type="EMBL" id="ADX72881.1"/>
    </source>
</evidence>
<sequence length="113" mass="12234">MSSPRWVLIGIGLAQTMLFIWAPEPAMLEKARIGGLFITAGCALSLTAAAWSHLRSNPVWVSIFVGLPGLLVGWAVVEDPYSLLRHLAAVVSFPLALGGITEVIRVRGRRQQD</sequence>
<feature type="transmembrane region" description="Helical" evidence="1">
    <location>
        <begin position="83"/>
        <end position="104"/>
    </location>
</feature>
<keyword evidence="1" id="KW-0812">Transmembrane</keyword>
<proteinExistence type="predicted"/>
<dbReference type="HOGENOM" id="CLU_2128314_0_0_11"/>
<gene>
    <name evidence="2" type="ordered locus">Asphe3_17250</name>
</gene>
<name>F0MB05_PSEPM</name>
<evidence type="ECO:0000313" key="3">
    <source>
        <dbReference type="Proteomes" id="UP000008639"/>
    </source>
</evidence>
<organism evidence="2 3">
    <name type="scientific">Pseudarthrobacter phenanthrenivorans (strain DSM 18606 / JCM 16027 / LMG 23796 / Sphe3)</name>
    <name type="common">Arthrobacter phenanthrenivorans</name>
    <dbReference type="NCBI Taxonomy" id="930171"/>
    <lineage>
        <taxon>Bacteria</taxon>
        <taxon>Bacillati</taxon>
        <taxon>Actinomycetota</taxon>
        <taxon>Actinomycetes</taxon>
        <taxon>Micrococcales</taxon>
        <taxon>Micrococcaceae</taxon>
        <taxon>Pseudarthrobacter</taxon>
    </lineage>
</organism>
<dbReference type="KEGG" id="apn:Asphe3_17250"/>
<evidence type="ECO:0000256" key="1">
    <source>
        <dbReference type="SAM" id="Phobius"/>
    </source>
</evidence>
<feature type="transmembrane region" description="Helical" evidence="1">
    <location>
        <begin position="34"/>
        <end position="52"/>
    </location>
</feature>
<dbReference type="Proteomes" id="UP000008639">
    <property type="component" value="Chromosome"/>
</dbReference>
<dbReference type="EMBL" id="CP002379">
    <property type="protein sequence ID" value="ADX72881.1"/>
    <property type="molecule type" value="Genomic_DNA"/>
</dbReference>
<accession>F0MB05</accession>
<keyword evidence="1" id="KW-1133">Transmembrane helix</keyword>
<protein>
    <submittedName>
        <fullName evidence="2">Uncharacterized protein</fullName>
    </submittedName>
</protein>
<feature type="transmembrane region" description="Helical" evidence="1">
    <location>
        <begin position="5"/>
        <end position="22"/>
    </location>
</feature>
<keyword evidence="1" id="KW-0472">Membrane</keyword>
<dbReference type="AlphaFoldDB" id="F0MB05"/>